<keyword evidence="3" id="KW-1185">Reference proteome</keyword>
<dbReference type="EnsemblPlants" id="TuG1812G0300003841.01.T01">
    <property type="protein sequence ID" value="TuG1812G0300003841.01.T01.cds396047"/>
    <property type="gene ID" value="TuG1812G0300003841.01"/>
</dbReference>
<feature type="region of interest" description="Disordered" evidence="1">
    <location>
        <begin position="108"/>
        <end position="170"/>
    </location>
</feature>
<sequence>MAPTRPRRSRGDDHLDGRGVGAPGPPAAAPGGGRAAEHRVPAGGAGVVRDEPGVDAADVELVAAARQHAHLLAVLELAEADGADVVRRRGAAPARGRARAVHLDGEAPERALLEPAPPARRRRRRRAVQLPAARRLQRRAPRPPDDVPREGVEPQREEQGEEQRGEDDDHVGVEAGVAAAAAAERALRAVLGARRRLRARLAHVPAHGPGVRAHRLPCRGNYAPEVWAPVARL</sequence>
<evidence type="ECO:0000313" key="2">
    <source>
        <dbReference type="EnsemblPlants" id="TuG1812G0300003841.01.T01.cds396047"/>
    </source>
</evidence>
<evidence type="ECO:0000313" key="3">
    <source>
        <dbReference type="Proteomes" id="UP000015106"/>
    </source>
</evidence>
<evidence type="ECO:0000256" key="1">
    <source>
        <dbReference type="SAM" id="MobiDB-lite"/>
    </source>
</evidence>
<accession>A0A8R7TZL3</accession>
<dbReference type="AlphaFoldDB" id="A0A8R7TZL3"/>
<feature type="region of interest" description="Disordered" evidence="1">
    <location>
        <begin position="1"/>
        <end position="49"/>
    </location>
</feature>
<name>A0A8R7TZL3_TRIUA</name>
<organism evidence="2 3">
    <name type="scientific">Triticum urartu</name>
    <name type="common">Red wild einkorn</name>
    <name type="synonym">Crithodium urartu</name>
    <dbReference type="NCBI Taxonomy" id="4572"/>
    <lineage>
        <taxon>Eukaryota</taxon>
        <taxon>Viridiplantae</taxon>
        <taxon>Streptophyta</taxon>
        <taxon>Embryophyta</taxon>
        <taxon>Tracheophyta</taxon>
        <taxon>Spermatophyta</taxon>
        <taxon>Magnoliopsida</taxon>
        <taxon>Liliopsida</taxon>
        <taxon>Poales</taxon>
        <taxon>Poaceae</taxon>
        <taxon>BOP clade</taxon>
        <taxon>Pooideae</taxon>
        <taxon>Triticodae</taxon>
        <taxon>Triticeae</taxon>
        <taxon>Triticinae</taxon>
        <taxon>Triticum</taxon>
    </lineage>
</organism>
<reference evidence="2" key="3">
    <citation type="submission" date="2022-06" db="UniProtKB">
        <authorList>
            <consortium name="EnsemblPlants"/>
        </authorList>
    </citation>
    <scope>IDENTIFICATION</scope>
</reference>
<dbReference type="Proteomes" id="UP000015106">
    <property type="component" value="Chromosome 3"/>
</dbReference>
<protein>
    <submittedName>
        <fullName evidence="2">Uncharacterized protein</fullName>
    </submittedName>
</protein>
<reference evidence="3" key="1">
    <citation type="journal article" date="2013" name="Nature">
        <title>Draft genome of the wheat A-genome progenitor Triticum urartu.</title>
        <authorList>
            <person name="Ling H.Q."/>
            <person name="Zhao S."/>
            <person name="Liu D."/>
            <person name="Wang J."/>
            <person name="Sun H."/>
            <person name="Zhang C."/>
            <person name="Fan H."/>
            <person name="Li D."/>
            <person name="Dong L."/>
            <person name="Tao Y."/>
            <person name="Gao C."/>
            <person name="Wu H."/>
            <person name="Li Y."/>
            <person name="Cui Y."/>
            <person name="Guo X."/>
            <person name="Zheng S."/>
            <person name="Wang B."/>
            <person name="Yu K."/>
            <person name="Liang Q."/>
            <person name="Yang W."/>
            <person name="Lou X."/>
            <person name="Chen J."/>
            <person name="Feng M."/>
            <person name="Jian J."/>
            <person name="Zhang X."/>
            <person name="Luo G."/>
            <person name="Jiang Y."/>
            <person name="Liu J."/>
            <person name="Wang Z."/>
            <person name="Sha Y."/>
            <person name="Zhang B."/>
            <person name="Wu H."/>
            <person name="Tang D."/>
            <person name="Shen Q."/>
            <person name="Xue P."/>
            <person name="Zou S."/>
            <person name="Wang X."/>
            <person name="Liu X."/>
            <person name="Wang F."/>
            <person name="Yang Y."/>
            <person name="An X."/>
            <person name="Dong Z."/>
            <person name="Zhang K."/>
            <person name="Zhang X."/>
            <person name="Luo M.C."/>
            <person name="Dvorak J."/>
            <person name="Tong Y."/>
            <person name="Wang J."/>
            <person name="Yang H."/>
            <person name="Li Z."/>
            <person name="Wang D."/>
            <person name="Zhang A."/>
            <person name="Wang J."/>
        </authorList>
    </citation>
    <scope>NUCLEOTIDE SEQUENCE</scope>
    <source>
        <strain evidence="3">cv. G1812</strain>
    </source>
</reference>
<proteinExistence type="predicted"/>
<dbReference type="Gramene" id="TuG1812G0300003841.01.T01">
    <property type="protein sequence ID" value="TuG1812G0300003841.01.T01.cds396047"/>
    <property type="gene ID" value="TuG1812G0300003841.01"/>
</dbReference>
<feature type="compositionally biased region" description="Basic and acidic residues" evidence="1">
    <location>
        <begin position="142"/>
        <end position="163"/>
    </location>
</feature>
<reference evidence="2" key="2">
    <citation type="submission" date="2018-03" db="EMBL/GenBank/DDBJ databases">
        <title>The Triticum urartu genome reveals the dynamic nature of wheat genome evolution.</title>
        <authorList>
            <person name="Ling H."/>
            <person name="Ma B."/>
            <person name="Shi X."/>
            <person name="Liu H."/>
            <person name="Dong L."/>
            <person name="Sun H."/>
            <person name="Cao Y."/>
            <person name="Gao Q."/>
            <person name="Zheng S."/>
            <person name="Li Y."/>
            <person name="Yu Y."/>
            <person name="Du H."/>
            <person name="Qi M."/>
            <person name="Li Y."/>
            <person name="Yu H."/>
            <person name="Cui Y."/>
            <person name="Wang N."/>
            <person name="Chen C."/>
            <person name="Wu H."/>
            <person name="Zhao Y."/>
            <person name="Zhang J."/>
            <person name="Li Y."/>
            <person name="Zhou W."/>
            <person name="Zhang B."/>
            <person name="Hu W."/>
            <person name="Eijk M."/>
            <person name="Tang J."/>
            <person name="Witsenboer H."/>
            <person name="Zhao S."/>
            <person name="Li Z."/>
            <person name="Zhang A."/>
            <person name="Wang D."/>
            <person name="Liang C."/>
        </authorList>
    </citation>
    <scope>NUCLEOTIDE SEQUENCE [LARGE SCALE GENOMIC DNA]</scope>
    <source>
        <strain evidence="2">cv. G1812</strain>
    </source>
</reference>